<dbReference type="Gene3D" id="3.60.15.10">
    <property type="entry name" value="Ribonuclease Z/Hydroxyacylglutathione hydrolase-like"/>
    <property type="match status" value="1"/>
</dbReference>
<organism evidence="1 2">
    <name type="scientific">Candidatus Sungiibacteriota bacterium</name>
    <dbReference type="NCBI Taxonomy" id="2750080"/>
    <lineage>
        <taxon>Bacteria</taxon>
        <taxon>Candidatus Sungiibacteriota</taxon>
    </lineage>
</organism>
<evidence type="ECO:0000313" key="1">
    <source>
        <dbReference type="EMBL" id="MBI4132188.1"/>
    </source>
</evidence>
<evidence type="ECO:0000313" key="2">
    <source>
        <dbReference type="Proteomes" id="UP000704960"/>
    </source>
</evidence>
<sequence>MTITWYGQSCFKIDTREAVLAIDPFSKDIGLVPPRFHADIVLVTHGHFDHANTAAIPGNPMIFDGPGEYEAKGIAVRGIPTFHDSQRGIKRGPNTVFRIFTEGIAVAHLGDFGESSLREETLEALGAIDVLLVPVGGTYTVDADAAAEIVAKIEPRLVIPMHYHLPGLKVKLTPVEAFLKAAGAKDAERLEKLSLKRKDLPETETRVVVLVKT</sequence>
<dbReference type="InterPro" id="IPR036866">
    <property type="entry name" value="RibonucZ/Hydroxyglut_hydro"/>
</dbReference>
<dbReference type="EMBL" id="JACQMJ010000004">
    <property type="protein sequence ID" value="MBI4132188.1"/>
    <property type="molecule type" value="Genomic_DNA"/>
</dbReference>
<comment type="caution">
    <text evidence="1">The sequence shown here is derived from an EMBL/GenBank/DDBJ whole genome shotgun (WGS) entry which is preliminary data.</text>
</comment>
<accession>A0A932YXT3</accession>
<dbReference type="AlphaFoldDB" id="A0A932YXT3"/>
<dbReference type="SUPFAM" id="SSF56281">
    <property type="entry name" value="Metallo-hydrolase/oxidoreductase"/>
    <property type="match status" value="1"/>
</dbReference>
<protein>
    <submittedName>
        <fullName evidence="1">MBL fold metallo-hydrolase</fullName>
    </submittedName>
</protein>
<dbReference type="Proteomes" id="UP000704960">
    <property type="component" value="Unassembled WGS sequence"/>
</dbReference>
<name>A0A932YXT3_9BACT</name>
<reference evidence="1" key="1">
    <citation type="submission" date="2020-07" db="EMBL/GenBank/DDBJ databases">
        <title>Huge and variable diversity of episymbiotic CPR bacteria and DPANN archaea in groundwater ecosystems.</title>
        <authorList>
            <person name="He C.Y."/>
            <person name="Keren R."/>
            <person name="Whittaker M."/>
            <person name="Farag I.F."/>
            <person name="Doudna J."/>
            <person name="Cate J.H.D."/>
            <person name="Banfield J.F."/>
        </authorList>
    </citation>
    <scope>NUCLEOTIDE SEQUENCE</scope>
    <source>
        <strain evidence="1">NC_groundwater_1226_Ag_S-0.1um_59_124</strain>
    </source>
</reference>
<dbReference type="PANTHER" id="PTHR39189:SF1">
    <property type="entry name" value="UPF0173 METAL-DEPENDENT HYDROLASE YTKL"/>
    <property type="match status" value="1"/>
</dbReference>
<dbReference type="PANTHER" id="PTHR39189">
    <property type="entry name" value="UPF0173 METAL-DEPENDENT HYDROLASE YTKL"/>
    <property type="match status" value="1"/>
</dbReference>
<proteinExistence type="predicted"/>
<dbReference type="Pfam" id="PF13483">
    <property type="entry name" value="Lactamase_B_3"/>
    <property type="match status" value="1"/>
</dbReference>
<gene>
    <name evidence="1" type="ORF">HY474_01000</name>
</gene>